<dbReference type="Gramene" id="PSR96390">
    <property type="protein sequence ID" value="PSR96390"/>
    <property type="gene ID" value="CEY00_Acc26439"/>
</dbReference>
<evidence type="ECO:0000256" key="2">
    <source>
        <dbReference type="ARBA" id="ARBA00023015"/>
    </source>
</evidence>
<protein>
    <submittedName>
        <fullName evidence="5">Uncharacterized protein</fullName>
    </submittedName>
</protein>
<keyword evidence="1" id="KW-0678">Repressor</keyword>
<dbReference type="OMA" id="EYSPKEE"/>
<dbReference type="PANTHER" id="PTHR33388:SF1">
    <property type="entry name" value="PROTEIN SPEAR2"/>
    <property type="match status" value="1"/>
</dbReference>
<evidence type="ECO:0000256" key="3">
    <source>
        <dbReference type="ARBA" id="ARBA00023163"/>
    </source>
</evidence>
<feature type="region of interest" description="Disordered" evidence="4">
    <location>
        <begin position="1"/>
        <end position="40"/>
    </location>
</feature>
<accession>A0A2R6PUH4</accession>
<dbReference type="InterPro" id="IPR040356">
    <property type="entry name" value="SPEAR"/>
</dbReference>
<dbReference type="PANTHER" id="PTHR33388">
    <property type="entry name" value="OS01G0212500 PROTEIN"/>
    <property type="match status" value="1"/>
</dbReference>
<keyword evidence="3" id="KW-0804">Transcription</keyword>
<reference evidence="5 6" key="1">
    <citation type="submission" date="2017-07" db="EMBL/GenBank/DDBJ databases">
        <title>An improved, manually edited Actinidia chinensis var. chinensis (kiwifruit) genome highlights the challenges associated with draft genomes and gene prediction in plants.</title>
        <authorList>
            <person name="Pilkington S."/>
            <person name="Crowhurst R."/>
            <person name="Hilario E."/>
            <person name="Nardozza S."/>
            <person name="Fraser L."/>
            <person name="Peng Y."/>
            <person name="Gunaseelan K."/>
            <person name="Simpson R."/>
            <person name="Tahir J."/>
            <person name="Deroles S."/>
            <person name="Templeton K."/>
            <person name="Luo Z."/>
            <person name="Davy M."/>
            <person name="Cheng C."/>
            <person name="Mcneilage M."/>
            <person name="Scaglione D."/>
            <person name="Liu Y."/>
            <person name="Zhang Q."/>
            <person name="Datson P."/>
            <person name="De Silva N."/>
            <person name="Gardiner S."/>
            <person name="Bassett H."/>
            <person name="Chagne D."/>
            <person name="Mccallum J."/>
            <person name="Dzierzon H."/>
            <person name="Deng C."/>
            <person name="Wang Y.-Y."/>
            <person name="Barron N."/>
            <person name="Manako K."/>
            <person name="Bowen J."/>
            <person name="Foster T."/>
            <person name="Erridge Z."/>
            <person name="Tiffin H."/>
            <person name="Waite C."/>
            <person name="Davies K."/>
            <person name="Grierson E."/>
            <person name="Laing W."/>
            <person name="Kirk R."/>
            <person name="Chen X."/>
            <person name="Wood M."/>
            <person name="Montefiori M."/>
            <person name="Brummell D."/>
            <person name="Schwinn K."/>
            <person name="Catanach A."/>
            <person name="Fullerton C."/>
            <person name="Li D."/>
            <person name="Meiyalaghan S."/>
            <person name="Nieuwenhuizen N."/>
            <person name="Read N."/>
            <person name="Prakash R."/>
            <person name="Hunter D."/>
            <person name="Zhang H."/>
            <person name="Mckenzie M."/>
            <person name="Knabel M."/>
            <person name="Harris A."/>
            <person name="Allan A."/>
            <person name="Chen A."/>
            <person name="Janssen B."/>
            <person name="Plunkett B."/>
            <person name="Dwamena C."/>
            <person name="Voogd C."/>
            <person name="Leif D."/>
            <person name="Lafferty D."/>
            <person name="Souleyre E."/>
            <person name="Varkonyi-Gasic E."/>
            <person name="Gambi F."/>
            <person name="Hanley J."/>
            <person name="Yao J.-L."/>
            <person name="Cheung J."/>
            <person name="David K."/>
            <person name="Warren B."/>
            <person name="Marsh K."/>
            <person name="Snowden K."/>
            <person name="Lin-Wang K."/>
            <person name="Brian L."/>
            <person name="Martinez-Sanchez M."/>
            <person name="Wang M."/>
            <person name="Ileperuma N."/>
            <person name="Macnee N."/>
            <person name="Campin R."/>
            <person name="Mcatee P."/>
            <person name="Drummond R."/>
            <person name="Espley R."/>
            <person name="Ireland H."/>
            <person name="Wu R."/>
            <person name="Atkinson R."/>
            <person name="Karunairetnam S."/>
            <person name="Bulley S."/>
            <person name="Chunkath S."/>
            <person name="Hanley Z."/>
            <person name="Storey R."/>
            <person name="Thrimawithana A."/>
            <person name="Thomson S."/>
            <person name="David C."/>
            <person name="Testolin R."/>
        </authorList>
    </citation>
    <scope>NUCLEOTIDE SEQUENCE [LARGE SCALE GENOMIC DNA]</scope>
    <source>
        <strain evidence="6">cv. Red5</strain>
        <tissue evidence="5">Young leaf</tissue>
    </source>
</reference>
<name>A0A2R6PUH4_ACTCC</name>
<gene>
    <name evidence="5" type="ORF">CEY00_Acc26439</name>
</gene>
<dbReference type="OrthoDB" id="1926221at2759"/>
<evidence type="ECO:0000256" key="4">
    <source>
        <dbReference type="SAM" id="MobiDB-lite"/>
    </source>
</evidence>
<evidence type="ECO:0000256" key="1">
    <source>
        <dbReference type="ARBA" id="ARBA00022491"/>
    </source>
</evidence>
<evidence type="ECO:0000313" key="5">
    <source>
        <dbReference type="EMBL" id="PSR96390.1"/>
    </source>
</evidence>
<feature type="region of interest" description="Disordered" evidence="4">
    <location>
        <begin position="85"/>
        <end position="116"/>
    </location>
</feature>
<reference evidence="6" key="2">
    <citation type="journal article" date="2018" name="BMC Genomics">
        <title>A manually annotated Actinidia chinensis var. chinensis (kiwifruit) genome highlights the challenges associated with draft genomes and gene prediction in plants.</title>
        <authorList>
            <person name="Pilkington S.M."/>
            <person name="Crowhurst R."/>
            <person name="Hilario E."/>
            <person name="Nardozza S."/>
            <person name="Fraser L."/>
            <person name="Peng Y."/>
            <person name="Gunaseelan K."/>
            <person name="Simpson R."/>
            <person name="Tahir J."/>
            <person name="Deroles S.C."/>
            <person name="Templeton K."/>
            <person name="Luo Z."/>
            <person name="Davy M."/>
            <person name="Cheng C."/>
            <person name="McNeilage M."/>
            <person name="Scaglione D."/>
            <person name="Liu Y."/>
            <person name="Zhang Q."/>
            <person name="Datson P."/>
            <person name="De Silva N."/>
            <person name="Gardiner S.E."/>
            <person name="Bassett H."/>
            <person name="Chagne D."/>
            <person name="McCallum J."/>
            <person name="Dzierzon H."/>
            <person name="Deng C."/>
            <person name="Wang Y.Y."/>
            <person name="Barron L."/>
            <person name="Manako K."/>
            <person name="Bowen J."/>
            <person name="Foster T.M."/>
            <person name="Erridge Z.A."/>
            <person name="Tiffin H."/>
            <person name="Waite C.N."/>
            <person name="Davies K.M."/>
            <person name="Grierson E.P."/>
            <person name="Laing W.A."/>
            <person name="Kirk R."/>
            <person name="Chen X."/>
            <person name="Wood M."/>
            <person name="Montefiori M."/>
            <person name="Brummell D.A."/>
            <person name="Schwinn K.E."/>
            <person name="Catanach A."/>
            <person name="Fullerton C."/>
            <person name="Li D."/>
            <person name="Meiyalaghan S."/>
            <person name="Nieuwenhuizen N."/>
            <person name="Read N."/>
            <person name="Prakash R."/>
            <person name="Hunter D."/>
            <person name="Zhang H."/>
            <person name="McKenzie M."/>
            <person name="Knabel M."/>
            <person name="Harris A."/>
            <person name="Allan A.C."/>
            <person name="Gleave A."/>
            <person name="Chen A."/>
            <person name="Janssen B.J."/>
            <person name="Plunkett B."/>
            <person name="Ampomah-Dwamena C."/>
            <person name="Voogd C."/>
            <person name="Leif D."/>
            <person name="Lafferty D."/>
            <person name="Souleyre E.J.F."/>
            <person name="Varkonyi-Gasic E."/>
            <person name="Gambi F."/>
            <person name="Hanley J."/>
            <person name="Yao J.L."/>
            <person name="Cheung J."/>
            <person name="David K.M."/>
            <person name="Warren B."/>
            <person name="Marsh K."/>
            <person name="Snowden K.C."/>
            <person name="Lin-Wang K."/>
            <person name="Brian L."/>
            <person name="Martinez-Sanchez M."/>
            <person name="Wang M."/>
            <person name="Ileperuma N."/>
            <person name="Macnee N."/>
            <person name="Campin R."/>
            <person name="McAtee P."/>
            <person name="Drummond R.S.M."/>
            <person name="Espley R.V."/>
            <person name="Ireland H.S."/>
            <person name="Wu R."/>
            <person name="Atkinson R.G."/>
            <person name="Karunairetnam S."/>
            <person name="Bulley S."/>
            <person name="Chunkath S."/>
            <person name="Hanley Z."/>
            <person name="Storey R."/>
            <person name="Thrimawithana A.H."/>
            <person name="Thomson S."/>
            <person name="David C."/>
            <person name="Testolin R."/>
            <person name="Huang H."/>
            <person name="Hellens R.P."/>
            <person name="Schaffer R.J."/>
        </authorList>
    </citation>
    <scope>NUCLEOTIDE SEQUENCE [LARGE SCALE GENOMIC DNA]</scope>
    <source>
        <strain evidence="6">cv. Red5</strain>
    </source>
</reference>
<dbReference type="EMBL" id="NKQK01000023">
    <property type="protein sequence ID" value="PSR96390.1"/>
    <property type="molecule type" value="Genomic_DNA"/>
</dbReference>
<comment type="caution">
    <text evidence="5">The sequence shown here is derived from an EMBL/GenBank/DDBJ whole genome shotgun (WGS) entry which is preliminary data.</text>
</comment>
<keyword evidence="2" id="KW-0805">Transcription regulation</keyword>
<dbReference type="InParanoid" id="A0A2R6PUH4"/>
<organism evidence="5 6">
    <name type="scientific">Actinidia chinensis var. chinensis</name>
    <name type="common">Chinese soft-hair kiwi</name>
    <dbReference type="NCBI Taxonomy" id="1590841"/>
    <lineage>
        <taxon>Eukaryota</taxon>
        <taxon>Viridiplantae</taxon>
        <taxon>Streptophyta</taxon>
        <taxon>Embryophyta</taxon>
        <taxon>Tracheophyta</taxon>
        <taxon>Spermatophyta</taxon>
        <taxon>Magnoliopsida</taxon>
        <taxon>eudicotyledons</taxon>
        <taxon>Gunneridae</taxon>
        <taxon>Pentapetalae</taxon>
        <taxon>asterids</taxon>
        <taxon>Ericales</taxon>
        <taxon>Actinidiaceae</taxon>
        <taxon>Actinidia</taxon>
    </lineage>
</organism>
<feature type="compositionally biased region" description="Low complexity" evidence="4">
    <location>
        <begin position="335"/>
        <end position="344"/>
    </location>
</feature>
<sequence length="429" mass="46527">MAQEEHKQRGSNSNNSGGGGGNRSSKKLKQKKVPQRGLGVAQLEKIRLEEQQKKDDAILSSNSLLSPSNSSSCLAVQCVSNFRHNPSPSSIPVPPPPPINLSPPNPTFKPSSSNPNIDFLHPNSVPLLKPSNGGGGEIAISGLGQANWHKLWNGDYNLEGESHRLDHPGFEFRSNMNNVPYESNPIWPPPNLIQKALLFQQQPSSSSMVNVSSGTSSSSMINYHQMEPPSNQSFYGNNYTHRWPEEEKMVDLKRPYPFSLDNPPGHSFPCKFPPTYVPVVSRSDESASCGNGGTLSLEPINPIFREGPSSSTVMSELNPKKVAKQNGDLNGDFLTLGPPTTTLPQPSPKYKHPSAYPAPPSRELSEFESLPHQGSAEDPMILQPGPSGSTQKQPFYSFFNSEKAQIGNATTILSGSNGGGEQLDLNLKL</sequence>
<keyword evidence="6" id="KW-1185">Reference proteome</keyword>
<dbReference type="GO" id="GO:0003700">
    <property type="term" value="F:DNA-binding transcription factor activity"/>
    <property type="evidence" value="ECO:0007669"/>
    <property type="project" value="InterPro"/>
</dbReference>
<proteinExistence type="predicted"/>
<dbReference type="AlphaFoldDB" id="A0A2R6PUH4"/>
<feature type="compositionally biased region" description="Pro residues" evidence="4">
    <location>
        <begin position="89"/>
        <end position="107"/>
    </location>
</feature>
<dbReference type="Proteomes" id="UP000241394">
    <property type="component" value="Chromosome LG23"/>
</dbReference>
<feature type="compositionally biased region" description="Basic residues" evidence="4">
    <location>
        <begin position="24"/>
        <end position="34"/>
    </location>
</feature>
<evidence type="ECO:0000313" key="6">
    <source>
        <dbReference type="Proteomes" id="UP000241394"/>
    </source>
</evidence>
<feature type="region of interest" description="Disordered" evidence="4">
    <location>
        <begin position="335"/>
        <end position="394"/>
    </location>
</feature>
<dbReference type="STRING" id="1590841.A0A2R6PUH4"/>